<dbReference type="Proteomes" id="UP001432000">
    <property type="component" value="Chromosome"/>
</dbReference>
<sequence length="212" mass="22989">MKRGQWATQREILDGASVNGVITRKALRECGVSDGSITARTADDGKWRRILPGVVLLQNGNPNVVQQLSAALLYGGERSMLTGGTAVMQHGFDRVGSDVHILVPSSMRRASTSFVRVERTTRLPDPERRARLLVAPLPRALVDTARSLRSTESCIRLFAQAIQRGSTTLDAIVRELNEGPRQYGAVGWMAARQLADDAHSVADVACQVDGTT</sequence>
<evidence type="ECO:0000313" key="1">
    <source>
        <dbReference type="EMBL" id="WXG67729.1"/>
    </source>
</evidence>
<name>A0ABZ2PFN0_9NOCA</name>
<protein>
    <recommendedName>
        <fullName evidence="3">Transcriptional regulator, AbiEi antitoxin, Type IV TA system</fullName>
    </recommendedName>
</protein>
<evidence type="ECO:0000313" key="2">
    <source>
        <dbReference type="Proteomes" id="UP001432000"/>
    </source>
</evidence>
<evidence type="ECO:0008006" key="3">
    <source>
        <dbReference type="Google" id="ProtNLM"/>
    </source>
</evidence>
<reference evidence="1 2" key="1">
    <citation type="submission" date="2024-03" db="EMBL/GenBank/DDBJ databases">
        <title>Natural products discovery in diverse microorganisms through a two-stage MS feature dereplication strategy.</title>
        <authorList>
            <person name="Zhang R."/>
        </authorList>
    </citation>
    <scope>NUCLEOTIDE SEQUENCE [LARGE SCALE GENOMIC DNA]</scope>
    <source>
        <strain evidence="1 2">18930</strain>
    </source>
</reference>
<accession>A0ABZ2PFN0</accession>
<organism evidence="1 2">
    <name type="scientific">Rhodococcus sovatensis</name>
    <dbReference type="NCBI Taxonomy" id="1805840"/>
    <lineage>
        <taxon>Bacteria</taxon>
        <taxon>Bacillati</taxon>
        <taxon>Actinomycetota</taxon>
        <taxon>Actinomycetes</taxon>
        <taxon>Mycobacteriales</taxon>
        <taxon>Nocardiaceae</taxon>
        <taxon>Rhodococcus</taxon>
    </lineage>
</organism>
<dbReference type="RefSeq" id="WP_338887470.1">
    <property type="nucleotide sequence ID" value="NZ_CP147846.1"/>
</dbReference>
<gene>
    <name evidence="1" type="ORF">WDS16_21275</name>
</gene>
<proteinExistence type="predicted"/>
<dbReference type="EMBL" id="CP147846">
    <property type="protein sequence ID" value="WXG67729.1"/>
    <property type="molecule type" value="Genomic_DNA"/>
</dbReference>
<keyword evidence="2" id="KW-1185">Reference proteome</keyword>